<comment type="caution">
    <text evidence="2">The sequence shown here is derived from an EMBL/GenBank/DDBJ whole genome shotgun (WGS) entry which is preliminary data.</text>
</comment>
<dbReference type="InterPro" id="IPR011453">
    <property type="entry name" value="DUF1559"/>
</dbReference>
<gene>
    <name evidence="2" type="ORF">LOC68_15485</name>
</gene>
<keyword evidence="3" id="KW-1185">Reference proteome</keyword>
<dbReference type="AlphaFoldDB" id="A0A9X1MNG5"/>
<evidence type="ECO:0000313" key="3">
    <source>
        <dbReference type="Proteomes" id="UP001139103"/>
    </source>
</evidence>
<evidence type="ECO:0000259" key="1">
    <source>
        <dbReference type="Pfam" id="PF07596"/>
    </source>
</evidence>
<sequence>MGHSRAQFDRAHCTNNLKNILLATANYESTHGALPMAMGGTDVNGDPLQSNAGRLSGIVAMLPQIEQTALYDQITEPLDVDGTLYPPRGPAPWIAAYPAWTTQIELLKCPSAADGTSKFGQTNYALCIGDMARDIHQPTVARGAFACGLSQRMSKIKDGASNTIFFAEIGSLDGKRINGQYAIEQSDKLLDNPTLCLKLRDSWNKAYYPGNTKLSKLGRGGRWADGSAGDSLFNTILPPNSPSCAIDGDEAVDGLYSAGSQHKGGVNVGMGDGSVKFIVDSIDCGDLSQRTLTQQEMSGHKVASPFGIWGALGTADGAEKIGFGEY</sequence>
<dbReference type="Proteomes" id="UP001139103">
    <property type="component" value="Unassembled WGS sequence"/>
</dbReference>
<dbReference type="Pfam" id="PF07596">
    <property type="entry name" value="SBP_bac_10"/>
    <property type="match status" value="1"/>
</dbReference>
<dbReference type="EMBL" id="JAJKFT010000010">
    <property type="protein sequence ID" value="MCC9629791.1"/>
    <property type="molecule type" value="Genomic_DNA"/>
</dbReference>
<organism evidence="2 3">
    <name type="scientific">Blastopirellula sediminis</name>
    <dbReference type="NCBI Taxonomy" id="2894196"/>
    <lineage>
        <taxon>Bacteria</taxon>
        <taxon>Pseudomonadati</taxon>
        <taxon>Planctomycetota</taxon>
        <taxon>Planctomycetia</taxon>
        <taxon>Pirellulales</taxon>
        <taxon>Pirellulaceae</taxon>
        <taxon>Blastopirellula</taxon>
    </lineage>
</organism>
<name>A0A9X1MNG5_9BACT</name>
<accession>A0A9X1MNG5</accession>
<dbReference type="NCBIfam" id="TIGR04294">
    <property type="entry name" value="pre_pil_HX9DG"/>
    <property type="match status" value="1"/>
</dbReference>
<dbReference type="RefSeq" id="WP_230220365.1">
    <property type="nucleotide sequence ID" value="NZ_JAJKFT010000010.1"/>
</dbReference>
<dbReference type="InterPro" id="IPR027558">
    <property type="entry name" value="Pre_pil_HX9DG_C"/>
</dbReference>
<reference evidence="2" key="1">
    <citation type="submission" date="2021-11" db="EMBL/GenBank/DDBJ databases">
        <title>Genome sequence.</title>
        <authorList>
            <person name="Sun Q."/>
        </authorList>
    </citation>
    <scope>NUCLEOTIDE SEQUENCE</scope>
    <source>
        <strain evidence="2">JC732</strain>
    </source>
</reference>
<evidence type="ECO:0000313" key="2">
    <source>
        <dbReference type="EMBL" id="MCC9629791.1"/>
    </source>
</evidence>
<dbReference type="PANTHER" id="PTHR30093">
    <property type="entry name" value="GENERAL SECRETION PATHWAY PROTEIN G"/>
    <property type="match status" value="1"/>
</dbReference>
<proteinExistence type="predicted"/>
<dbReference type="PANTHER" id="PTHR30093:SF2">
    <property type="entry name" value="TYPE II SECRETION SYSTEM PROTEIN H"/>
    <property type="match status" value="1"/>
</dbReference>
<feature type="domain" description="DUF1559" evidence="1">
    <location>
        <begin position="10"/>
        <end position="283"/>
    </location>
</feature>
<protein>
    <submittedName>
        <fullName evidence="2">DUF1559 domain-containing protein</fullName>
    </submittedName>
</protein>